<dbReference type="Pfam" id="PF14690">
    <property type="entry name" value="Zn_ribbon_ISL3"/>
    <property type="match status" value="1"/>
</dbReference>
<dbReference type="PANTHER" id="PTHR33498">
    <property type="entry name" value="TRANSPOSASE FOR INSERTION SEQUENCE ELEMENT IS1557"/>
    <property type="match status" value="1"/>
</dbReference>
<accession>A0A6N3ALI2</accession>
<dbReference type="Pfam" id="PF01610">
    <property type="entry name" value="DDE_Tnp_ISL3"/>
    <property type="match status" value="1"/>
</dbReference>
<dbReference type="InterPro" id="IPR029261">
    <property type="entry name" value="Transposase_Znf"/>
</dbReference>
<dbReference type="InterPro" id="IPR047951">
    <property type="entry name" value="Transpos_ISL3"/>
</dbReference>
<proteinExistence type="predicted"/>
<sequence>MKSDQTIIRKNLMEQLNFITNLLGIKDKNIKILDYLDAGTHKEVIAKLDYPAPKCHNCQGQMAKYDFQKESKIPYLECAGYKTLIRLRKRRFRCKVCGKMAVSETSLVKKNHQISAIVNQKITQKLIEKVPMTTIAESLSVSTSTVIRKLKEFKFKTDLSFLPTHMSWDEYSFKKGLMSFIAQDFDSRKIVAILDGRTQVTIRNHFLRYSRQVRSHVKVITMDMFSPYYDIARKLRFRISRLRLKQSPRLFHSQMLKSFLIAFTLSNISVEP</sequence>
<name>A0A6N3ALI2_STRPA</name>
<evidence type="ECO:0000259" key="1">
    <source>
        <dbReference type="Pfam" id="PF01610"/>
    </source>
</evidence>
<protein>
    <submittedName>
        <fullName evidence="3">Transposase</fullName>
    </submittedName>
</protein>
<feature type="domain" description="Transposase IS204/IS1001/IS1096/IS1165 zinc-finger" evidence="2">
    <location>
        <begin position="53"/>
        <end position="97"/>
    </location>
</feature>
<evidence type="ECO:0000313" key="3">
    <source>
        <dbReference type="EMBL" id="VYT93435.1"/>
    </source>
</evidence>
<gene>
    <name evidence="3" type="ORF">SPLFYP13_00521</name>
</gene>
<dbReference type="AlphaFoldDB" id="A0A6N3ALI2"/>
<feature type="domain" description="Transposase IS204/IS1001/IS1096/IS1165 DDE" evidence="1">
    <location>
        <begin position="169"/>
        <end position="234"/>
    </location>
</feature>
<dbReference type="InterPro" id="IPR002560">
    <property type="entry name" value="Transposase_DDE"/>
</dbReference>
<evidence type="ECO:0000259" key="2">
    <source>
        <dbReference type="Pfam" id="PF14690"/>
    </source>
</evidence>
<dbReference type="PANTHER" id="PTHR33498:SF1">
    <property type="entry name" value="TRANSPOSASE FOR INSERTION SEQUENCE ELEMENT IS1557"/>
    <property type="match status" value="1"/>
</dbReference>
<dbReference type="EMBL" id="CACRUC010000017">
    <property type="protein sequence ID" value="VYT93435.1"/>
    <property type="molecule type" value="Genomic_DNA"/>
</dbReference>
<reference evidence="3" key="1">
    <citation type="submission" date="2019-11" db="EMBL/GenBank/DDBJ databases">
        <authorList>
            <person name="Feng L."/>
        </authorList>
    </citation>
    <scope>NUCLEOTIDE SEQUENCE</scope>
    <source>
        <strain evidence="3">SparasanguinisLFYP13</strain>
    </source>
</reference>
<organism evidence="3">
    <name type="scientific">Streptococcus parasanguinis</name>
    <dbReference type="NCBI Taxonomy" id="1318"/>
    <lineage>
        <taxon>Bacteria</taxon>
        <taxon>Bacillati</taxon>
        <taxon>Bacillota</taxon>
        <taxon>Bacilli</taxon>
        <taxon>Lactobacillales</taxon>
        <taxon>Streptococcaceae</taxon>
        <taxon>Streptococcus</taxon>
    </lineage>
</organism>